<dbReference type="Pfam" id="PF08246">
    <property type="entry name" value="Inhibitor_I29"/>
    <property type="match status" value="1"/>
</dbReference>
<evidence type="ECO:0000259" key="1">
    <source>
        <dbReference type="SMART" id="SM00848"/>
    </source>
</evidence>
<accession>A0A6P8ZXR2</accession>
<proteinExistence type="predicted"/>
<dbReference type="SMART" id="SM00848">
    <property type="entry name" value="Inhibitor_I29"/>
    <property type="match status" value="1"/>
</dbReference>
<feature type="domain" description="Cathepsin propeptide inhibitor" evidence="1">
    <location>
        <begin position="20"/>
        <end position="80"/>
    </location>
</feature>
<evidence type="ECO:0000313" key="3">
    <source>
        <dbReference type="RefSeq" id="XP_034249915.1"/>
    </source>
</evidence>
<dbReference type="GeneID" id="117650528"/>
<reference evidence="3" key="1">
    <citation type="submission" date="2025-08" db="UniProtKB">
        <authorList>
            <consortium name="RefSeq"/>
        </authorList>
    </citation>
    <scope>IDENTIFICATION</scope>
    <source>
        <tissue evidence="3">Total insect</tissue>
    </source>
</reference>
<name>A0A6P8ZXR2_THRPL</name>
<sequence length="93" mass="10735">MPETKDTPPDYSKTPIDQLWADWKAEHSKTYETKEEEERRLGIFKKTLEVIANANARYVSGESTYYCGLNQFADLESHEVCCGGARSRKRDDK</sequence>
<dbReference type="InterPro" id="IPR038765">
    <property type="entry name" value="Papain-like_cys_pep_sf"/>
</dbReference>
<dbReference type="Proteomes" id="UP000515158">
    <property type="component" value="Unplaced"/>
</dbReference>
<organism evidence="3">
    <name type="scientific">Thrips palmi</name>
    <name type="common">Melon thrips</name>
    <dbReference type="NCBI Taxonomy" id="161013"/>
    <lineage>
        <taxon>Eukaryota</taxon>
        <taxon>Metazoa</taxon>
        <taxon>Ecdysozoa</taxon>
        <taxon>Arthropoda</taxon>
        <taxon>Hexapoda</taxon>
        <taxon>Insecta</taxon>
        <taxon>Pterygota</taxon>
        <taxon>Neoptera</taxon>
        <taxon>Paraneoptera</taxon>
        <taxon>Thysanoptera</taxon>
        <taxon>Terebrantia</taxon>
        <taxon>Thripoidea</taxon>
        <taxon>Thripidae</taxon>
        <taxon>Thrips</taxon>
    </lineage>
</organism>
<dbReference type="RefSeq" id="XP_034249915.1">
    <property type="nucleotide sequence ID" value="XM_034394024.1"/>
</dbReference>
<dbReference type="InterPro" id="IPR013201">
    <property type="entry name" value="Prot_inhib_I29"/>
</dbReference>
<keyword evidence="2" id="KW-1185">Reference proteome</keyword>
<gene>
    <name evidence="3" type="primary">LOC117650528</name>
</gene>
<dbReference type="AlphaFoldDB" id="A0A6P8ZXR2"/>
<dbReference type="OrthoDB" id="6601796at2759"/>
<dbReference type="KEGG" id="tpal:117650528"/>
<evidence type="ECO:0000313" key="2">
    <source>
        <dbReference type="Proteomes" id="UP000515158"/>
    </source>
</evidence>
<dbReference type="InParanoid" id="A0A6P8ZXR2"/>
<dbReference type="SUPFAM" id="SSF54001">
    <property type="entry name" value="Cysteine proteinases"/>
    <property type="match status" value="1"/>
</dbReference>
<protein>
    <submittedName>
        <fullName evidence="3">Cathepsin L-like proteinase isoform X1</fullName>
    </submittedName>
</protein>
<dbReference type="Gene3D" id="1.10.287.2250">
    <property type="match status" value="1"/>
</dbReference>